<protein>
    <recommendedName>
        <fullName evidence="4">HAD-IB family hydrolase</fullName>
    </recommendedName>
</protein>
<accession>A0ABN1VUW7</accession>
<dbReference type="RefSeq" id="WP_343925685.1">
    <property type="nucleotide sequence ID" value="NZ_BAAAKW010000034.1"/>
</dbReference>
<comment type="similarity">
    <text evidence="1">Belongs to the HAD-like hydrolase superfamily. SerB family.</text>
</comment>
<dbReference type="SUPFAM" id="SSF56784">
    <property type="entry name" value="HAD-like"/>
    <property type="match status" value="1"/>
</dbReference>
<sequence length="255" mass="28320">MPEVTSHQSSQNAVLAFFDVDNTLMRGASVYYLAKEAWHRGIVGWRDIARFAWQQFRFISVGENHKHMASARERALAIVGGHSEKTLFELAEQIYERDILPNLWPETVDLAKEHLAKGHEVWLVTATPQFVAEVIAARLGLTGALGTRVHAKDGVLTGELDGHVLHGPEKAAVATELAERLGADLAECWAYSDSSNDIPLLTAVGNRVAVNADAKLTNHAQKLGWQILPLNRASLKEARRRVKRQAKTVRKRGRQ</sequence>
<gene>
    <name evidence="2" type="ORF">GCM10009655_21200</name>
</gene>
<organism evidence="2 3">
    <name type="scientific">Rhodoglobus aureus</name>
    <dbReference type="NCBI Taxonomy" id="191497"/>
    <lineage>
        <taxon>Bacteria</taxon>
        <taxon>Bacillati</taxon>
        <taxon>Actinomycetota</taxon>
        <taxon>Actinomycetes</taxon>
        <taxon>Micrococcales</taxon>
        <taxon>Microbacteriaceae</taxon>
        <taxon>Rhodoglobus</taxon>
    </lineage>
</organism>
<dbReference type="InterPro" id="IPR006385">
    <property type="entry name" value="HAD_hydro_SerB1"/>
</dbReference>
<reference evidence="2 3" key="1">
    <citation type="journal article" date="2019" name="Int. J. Syst. Evol. Microbiol.">
        <title>The Global Catalogue of Microorganisms (GCM) 10K type strain sequencing project: providing services to taxonomists for standard genome sequencing and annotation.</title>
        <authorList>
            <consortium name="The Broad Institute Genomics Platform"/>
            <consortium name="The Broad Institute Genome Sequencing Center for Infectious Disease"/>
            <person name="Wu L."/>
            <person name="Ma J."/>
        </authorList>
    </citation>
    <scope>NUCLEOTIDE SEQUENCE [LARGE SCALE GENOMIC DNA]</scope>
    <source>
        <strain evidence="2 3">JCM 12762</strain>
    </source>
</reference>
<evidence type="ECO:0000313" key="3">
    <source>
        <dbReference type="Proteomes" id="UP001500943"/>
    </source>
</evidence>
<dbReference type="Gene3D" id="1.20.1440.100">
    <property type="entry name" value="SG protein - dephosphorylation function"/>
    <property type="match status" value="1"/>
</dbReference>
<dbReference type="CDD" id="cd02612">
    <property type="entry name" value="HAD_PGPPase"/>
    <property type="match status" value="1"/>
</dbReference>
<dbReference type="Proteomes" id="UP001500943">
    <property type="component" value="Unassembled WGS sequence"/>
</dbReference>
<keyword evidence="3" id="KW-1185">Reference proteome</keyword>
<dbReference type="NCBIfam" id="TIGR01490">
    <property type="entry name" value="HAD-SF-IB-hyp1"/>
    <property type="match status" value="1"/>
</dbReference>
<name>A0ABN1VUW7_9MICO</name>
<evidence type="ECO:0000313" key="2">
    <source>
        <dbReference type="EMBL" id="GAA1221409.1"/>
    </source>
</evidence>
<dbReference type="EMBL" id="BAAAKW010000034">
    <property type="protein sequence ID" value="GAA1221409.1"/>
    <property type="molecule type" value="Genomic_DNA"/>
</dbReference>
<dbReference type="InterPro" id="IPR023214">
    <property type="entry name" value="HAD_sf"/>
</dbReference>
<dbReference type="Gene3D" id="3.40.50.1000">
    <property type="entry name" value="HAD superfamily/HAD-like"/>
    <property type="match status" value="1"/>
</dbReference>
<dbReference type="PANTHER" id="PTHR43344:SF15">
    <property type="entry name" value="PHOSPHOSERINE PHOSPHATASE SERB1"/>
    <property type="match status" value="1"/>
</dbReference>
<comment type="caution">
    <text evidence="2">The sequence shown here is derived from an EMBL/GenBank/DDBJ whole genome shotgun (WGS) entry which is preliminary data.</text>
</comment>
<proteinExistence type="inferred from homology"/>
<dbReference type="InterPro" id="IPR050582">
    <property type="entry name" value="HAD-like_SerB"/>
</dbReference>
<evidence type="ECO:0008006" key="4">
    <source>
        <dbReference type="Google" id="ProtNLM"/>
    </source>
</evidence>
<dbReference type="Pfam" id="PF12710">
    <property type="entry name" value="HAD"/>
    <property type="match status" value="1"/>
</dbReference>
<dbReference type="PANTHER" id="PTHR43344">
    <property type="entry name" value="PHOSPHOSERINE PHOSPHATASE"/>
    <property type="match status" value="1"/>
</dbReference>
<evidence type="ECO:0000256" key="1">
    <source>
        <dbReference type="ARBA" id="ARBA00009184"/>
    </source>
</evidence>
<dbReference type="InterPro" id="IPR036412">
    <property type="entry name" value="HAD-like_sf"/>
</dbReference>
<dbReference type="NCBIfam" id="TIGR01488">
    <property type="entry name" value="HAD-SF-IB"/>
    <property type="match status" value="1"/>
</dbReference>